<evidence type="ECO:0000313" key="12">
    <source>
        <dbReference type="Proteomes" id="UP000014115"/>
    </source>
</evidence>
<proteinExistence type="inferred from homology"/>
<dbReference type="GO" id="GO:0006750">
    <property type="term" value="P:glutathione biosynthetic process"/>
    <property type="evidence" value="ECO:0007669"/>
    <property type="project" value="UniProtKB-UniRule"/>
</dbReference>
<dbReference type="AlphaFoldDB" id="K2JLE5"/>
<comment type="pathway">
    <text evidence="1 8 9">Sulfur metabolism; glutathione biosynthesis; glutathione from L-cysteine and L-glutamate: step 1/2.</text>
</comment>
<comment type="caution">
    <text evidence="11">The sequence shown here is derived from an EMBL/GenBank/DDBJ whole genome shotgun (WGS) entry which is preliminary data.</text>
</comment>
<sequence length="535" mass="60002">MQPTFDVAVAALQNADLRPAWGQIQRGVEREALRINADGTLASSAHPAQLGASLTHAMITTDYAESLMEFITPVASNIEQTLAQLRDIHAVTYRALGDELLWPVSMPCYVGDVADIQVAQYGSSNSGRMKTLYRLGLTERYGAMMQIIAGVHYNFSVPKGIWQALAELEQAPLNQRFISQRYFALIRNFKRVSWVIPYLFGASPAICESFVEHAQANLSFERLPNGSLYRPYATSLRMSDLGYTNKEQAALGITYNSLDDYVAGLRRAISTPSTQFARIGVKDGEQYRQLNANILQIENEFYATIRPKRVTKGNETPTQALERGGVEYIEVRALDVNPFSDVGITAEQMRFLDLLLFYCLLQPSAEMSLQQQQQAEKNFNKVVLDGRDPRLSLDDNGQSRAMVDWLEELFADLQLLVPLLDSANNDSAYAQTLHQLYQCVLNPELTLSGQVLSILRDGQSNAELALRLAQQYKAELLEHRLTEFSEQQFSDWAEQSIQARRQRETDDKGSDFSQFLTTYFANAARAVDALDDSVA</sequence>
<dbReference type="GO" id="GO:0004357">
    <property type="term" value="F:glutamate-cysteine ligase activity"/>
    <property type="evidence" value="ECO:0007669"/>
    <property type="project" value="UniProtKB-UniRule"/>
</dbReference>
<dbReference type="GO" id="GO:0005524">
    <property type="term" value="F:ATP binding"/>
    <property type="evidence" value="ECO:0007669"/>
    <property type="project" value="UniProtKB-KW"/>
</dbReference>
<keyword evidence="6 8" id="KW-0067">ATP-binding</keyword>
<dbReference type="EMBL" id="AMRG01000006">
    <property type="protein sequence ID" value="EKE84291.1"/>
    <property type="molecule type" value="Genomic_DNA"/>
</dbReference>
<evidence type="ECO:0000256" key="2">
    <source>
        <dbReference type="ARBA" id="ARBA00008772"/>
    </source>
</evidence>
<dbReference type="OrthoDB" id="9803907at2"/>
<dbReference type="InterPro" id="IPR007370">
    <property type="entry name" value="Glu_cys_ligase"/>
</dbReference>
<dbReference type="PATRIC" id="fig|740709.3.peg.1296"/>
<evidence type="ECO:0000256" key="5">
    <source>
        <dbReference type="ARBA" id="ARBA00022741"/>
    </source>
</evidence>
<dbReference type="SUPFAM" id="SSF55931">
    <property type="entry name" value="Glutamine synthetase/guanido kinase"/>
    <property type="match status" value="1"/>
</dbReference>
<accession>K2JLE5</accession>
<dbReference type="STRING" id="740709.A10D4_06356"/>
<reference evidence="11 12" key="1">
    <citation type="journal article" date="2012" name="J. Bacteriol.">
        <title>Genome Sequence of Idiomarina xiamenensis Type Strain 10-D-4.</title>
        <authorList>
            <person name="Lai Q."/>
            <person name="Wang L."/>
            <person name="Wang W."/>
            <person name="Shao Z."/>
        </authorList>
    </citation>
    <scope>NUCLEOTIDE SEQUENCE [LARGE SCALE GENOMIC DNA]</scope>
    <source>
        <strain evidence="11 12">10-D-4</strain>
    </source>
</reference>
<dbReference type="NCBIfam" id="TIGR01434">
    <property type="entry name" value="glu_cys_ligase"/>
    <property type="match status" value="1"/>
</dbReference>
<evidence type="ECO:0000256" key="6">
    <source>
        <dbReference type="ARBA" id="ARBA00022840"/>
    </source>
</evidence>
<evidence type="ECO:0000256" key="7">
    <source>
        <dbReference type="ARBA" id="ARBA00048819"/>
    </source>
</evidence>
<keyword evidence="5 8" id="KW-0547">Nucleotide-binding</keyword>
<dbReference type="Pfam" id="PF04262">
    <property type="entry name" value="Glu_cys_ligase"/>
    <property type="match status" value="1"/>
</dbReference>
<dbReference type="UniPathway" id="UPA00142">
    <property type="reaction ID" value="UER00209"/>
</dbReference>
<evidence type="ECO:0000256" key="1">
    <source>
        <dbReference type="ARBA" id="ARBA00005006"/>
    </source>
</evidence>
<dbReference type="PANTHER" id="PTHR38761">
    <property type="entry name" value="GLUTAMATE--CYSTEINE LIGASE"/>
    <property type="match status" value="1"/>
</dbReference>
<evidence type="ECO:0000256" key="4">
    <source>
        <dbReference type="ARBA" id="ARBA00022684"/>
    </source>
</evidence>
<dbReference type="GO" id="GO:0046872">
    <property type="term" value="F:metal ion binding"/>
    <property type="evidence" value="ECO:0007669"/>
    <property type="project" value="TreeGrafter"/>
</dbReference>
<dbReference type="eggNOG" id="COG2918">
    <property type="taxonomic scope" value="Bacteria"/>
</dbReference>
<dbReference type="InterPro" id="IPR006334">
    <property type="entry name" value="Glut_cys_ligase"/>
</dbReference>
<evidence type="ECO:0000256" key="9">
    <source>
        <dbReference type="RuleBase" id="RU004391"/>
    </source>
</evidence>
<keyword evidence="4 8" id="KW-0317">Glutathione biosynthesis</keyword>
<dbReference type="InterPro" id="IPR014746">
    <property type="entry name" value="Gln_synth/guanido_kin_cat_dom"/>
</dbReference>
<evidence type="ECO:0000256" key="8">
    <source>
        <dbReference type="HAMAP-Rule" id="MF_00578"/>
    </source>
</evidence>
<dbReference type="PANTHER" id="PTHR38761:SF1">
    <property type="entry name" value="GLUTAMATE--CYSTEINE LIGASE"/>
    <property type="match status" value="1"/>
</dbReference>
<dbReference type="RefSeq" id="WP_008488438.1">
    <property type="nucleotide sequence ID" value="NZ_AMRG01000006.1"/>
</dbReference>
<protein>
    <recommendedName>
        <fullName evidence="8">Glutamate--cysteine ligase</fullName>
        <ecNumber evidence="8">6.3.2.2</ecNumber>
    </recommendedName>
    <alternativeName>
        <fullName evidence="8">Gamma-ECS</fullName>
        <shortName evidence="8">GCS</shortName>
    </alternativeName>
    <alternativeName>
        <fullName evidence="8">Gamma-glutamylcysteine synthetase</fullName>
    </alternativeName>
</protein>
<evidence type="ECO:0000256" key="3">
    <source>
        <dbReference type="ARBA" id="ARBA00022598"/>
    </source>
</evidence>
<keyword evidence="3 8" id="KW-0436">Ligase</keyword>
<dbReference type="Proteomes" id="UP000014115">
    <property type="component" value="Unassembled WGS sequence"/>
</dbReference>
<gene>
    <name evidence="8" type="primary">gshA</name>
    <name evidence="11" type="ORF">A10D4_06356</name>
</gene>
<dbReference type="Gene3D" id="3.30.590.20">
    <property type="match status" value="1"/>
</dbReference>
<evidence type="ECO:0000259" key="10">
    <source>
        <dbReference type="Pfam" id="PF04262"/>
    </source>
</evidence>
<organism evidence="11 12">
    <name type="scientific">Idiomarina xiamenensis 10-D-4</name>
    <dbReference type="NCBI Taxonomy" id="740709"/>
    <lineage>
        <taxon>Bacteria</taxon>
        <taxon>Pseudomonadati</taxon>
        <taxon>Pseudomonadota</taxon>
        <taxon>Gammaproteobacteria</taxon>
        <taxon>Alteromonadales</taxon>
        <taxon>Idiomarinaceae</taxon>
        <taxon>Idiomarina</taxon>
    </lineage>
</organism>
<name>K2JLE5_9GAMM</name>
<feature type="domain" description="Glutamate--cysteine ligase" evidence="10">
    <location>
        <begin position="10"/>
        <end position="382"/>
    </location>
</feature>
<dbReference type="EC" id="6.3.2.2" evidence="8"/>
<keyword evidence="12" id="KW-1185">Reference proteome</keyword>
<evidence type="ECO:0000313" key="11">
    <source>
        <dbReference type="EMBL" id="EKE84291.1"/>
    </source>
</evidence>
<comment type="similarity">
    <text evidence="2 8">Belongs to the glutamate--cysteine ligase type 1 family. Type 1 subfamily.</text>
</comment>
<dbReference type="GO" id="GO:0005829">
    <property type="term" value="C:cytosol"/>
    <property type="evidence" value="ECO:0007669"/>
    <property type="project" value="TreeGrafter"/>
</dbReference>
<comment type="catalytic activity">
    <reaction evidence="7 8 9">
        <text>L-cysteine + L-glutamate + ATP = gamma-L-glutamyl-L-cysteine + ADP + phosphate + H(+)</text>
        <dbReference type="Rhea" id="RHEA:13285"/>
        <dbReference type="ChEBI" id="CHEBI:15378"/>
        <dbReference type="ChEBI" id="CHEBI:29985"/>
        <dbReference type="ChEBI" id="CHEBI:30616"/>
        <dbReference type="ChEBI" id="CHEBI:35235"/>
        <dbReference type="ChEBI" id="CHEBI:43474"/>
        <dbReference type="ChEBI" id="CHEBI:58173"/>
        <dbReference type="ChEBI" id="CHEBI:456216"/>
        <dbReference type="EC" id="6.3.2.2"/>
    </reaction>
</comment>
<dbReference type="HAMAP" id="MF_00578">
    <property type="entry name" value="Glu_cys_ligase"/>
    <property type="match status" value="1"/>
</dbReference>